<reference evidence="2 3" key="1">
    <citation type="journal article" date="2011" name="J. Bacteriol.">
        <title>Genome sequence of Methyloversatilis universalis FAM5T, a methylotrophic representative of the order Rhodocyclales.</title>
        <authorList>
            <person name="Kittichotirat W."/>
            <person name="Good N.M."/>
            <person name="Hall R."/>
            <person name="Bringel F."/>
            <person name="Lajus A."/>
            <person name="Medigue C."/>
            <person name="Smalley N.E."/>
            <person name="Beck D."/>
            <person name="Bumgarner R."/>
            <person name="Vuilleumier S."/>
            <person name="Kalyuzhnaya M.G."/>
        </authorList>
    </citation>
    <scope>NUCLEOTIDE SEQUENCE [LARGE SCALE GENOMIC DNA]</scope>
    <source>
        <strain evidence="3">ATCC BAA-1314 / JCM 13912 / FAM5</strain>
    </source>
</reference>
<dbReference type="eggNOG" id="COG4638">
    <property type="taxonomic scope" value="Bacteria"/>
</dbReference>
<dbReference type="SUPFAM" id="SSF50022">
    <property type="entry name" value="ISP domain"/>
    <property type="match status" value="1"/>
</dbReference>
<accession>F5R953</accession>
<protein>
    <recommendedName>
        <fullName evidence="4">Rieske domain-containing protein</fullName>
    </recommendedName>
</protein>
<dbReference type="STRING" id="1000565.METUNv1_00593"/>
<dbReference type="InterPro" id="IPR001663">
    <property type="entry name" value="Rng_hydr_dOase-A"/>
</dbReference>
<dbReference type="Gene3D" id="2.102.10.10">
    <property type="entry name" value="Rieske [2Fe-2S] iron-sulphur domain"/>
    <property type="match status" value="1"/>
</dbReference>
<evidence type="ECO:0000313" key="2">
    <source>
        <dbReference type="EMBL" id="EGK72768.1"/>
    </source>
</evidence>
<dbReference type="EMBL" id="AFHG01000030">
    <property type="protein sequence ID" value="EGK72768.1"/>
    <property type="molecule type" value="Genomic_DNA"/>
</dbReference>
<organism evidence="2 3">
    <name type="scientific">Methyloversatilis universalis (strain ATCC BAA-1314 / DSM 25237 / JCM 13912 / CCUG 52030 / FAM5)</name>
    <dbReference type="NCBI Taxonomy" id="1000565"/>
    <lineage>
        <taxon>Bacteria</taxon>
        <taxon>Pseudomonadati</taxon>
        <taxon>Pseudomonadota</taxon>
        <taxon>Betaproteobacteria</taxon>
        <taxon>Nitrosomonadales</taxon>
        <taxon>Sterolibacteriaceae</taxon>
        <taxon>Methyloversatilis</taxon>
    </lineage>
</organism>
<dbReference type="OrthoDB" id="9790995at2"/>
<name>F5R953_METUF</name>
<dbReference type="PANTHER" id="PTHR43756">
    <property type="entry name" value="CHOLINE MONOOXYGENASE, CHLOROPLASTIC"/>
    <property type="match status" value="1"/>
</dbReference>
<evidence type="ECO:0000313" key="3">
    <source>
        <dbReference type="Proteomes" id="UP000005019"/>
    </source>
</evidence>
<comment type="caution">
    <text evidence="2">The sequence shown here is derived from an EMBL/GenBank/DDBJ whole genome shotgun (WGS) entry which is preliminary data.</text>
</comment>
<gene>
    <name evidence="2" type="ORF">METUNv1_00593</name>
</gene>
<dbReference type="PANTHER" id="PTHR43756:SF5">
    <property type="entry name" value="CHOLINE MONOOXYGENASE, CHLOROPLASTIC"/>
    <property type="match status" value="1"/>
</dbReference>
<dbReference type="GO" id="GO:0051537">
    <property type="term" value="F:2 iron, 2 sulfur cluster binding"/>
    <property type="evidence" value="ECO:0007669"/>
    <property type="project" value="InterPro"/>
</dbReference>
<dbReference type="Proteomes" id="UP000005019">
    <property type="component" value="Unassembled WGS sequence"/>
</dbReference>
<sequence>MECMTEHPVHLHRRPGRAGEAFDVAAFRGLDFARAEDDAIWTREWVCVGSPLDIPAAGDLLPFTVGDHAIHVQRLPDGGFAGRFNKAQHGGCRVVPLQCQQGAKTPCSFTSCGHSLDRPAIAAGELGEGTPEMYQYLGLRPERLLPVRTATWGPLLFVSLDPHGASFDPTARALTTALPAWRGEAADRHRIRWMNCDANWKLVAQHLLAASATCASGEVALCRGDAEGRAALLFPNLVLLSSPLGTCAVVLQPVSLTRTRCRVAQFGPDDSPLAWETLLHTRLAAAAQAQSAIEGGGIGGRGCDPAGQLDAGGRWIETQVMARIAAR</sequence>
<proteinExistence type="inferred from homology"/>
<keyword evidence="3" id="KW-1185">Reference proteome</keyword>
<comment type="similarity">
    <text evidence="1">Belongs to the bacterial ring-hydroxylating dioxygenase alpha subunit family.</text>
</comment>
<dbReference type="AlphaFoldDB" id="F5R953"/>
<evidence type="ECO:0000256" key="1">
    <source>
        <dbReference type="ARBA" id="ARBA00008751"/>
    </source>
</evidence>
<dbReference type="RefSeq" id="WP_008058661.1">
    <property type="nucleotide sequence ID" value="NZ_AFHG01000030.1"/>
</dbReference>
<dbReference type="InterPro" id="IPR036922">
    <property type="entry name" value="Rieske_2Fe-2S_sf"/>
</dbReference>
<evidence type="ECO:0008006" key="4">
    <source>
        <dbReference type="Google" id="ProtNLM"/>
    </source>
</evidence>